<proteinExistence type="predicted"/>
<evidence type="ECO:0000256" key="1">
    <source>
        <dbReference type="SAM" id="MobiDB-lite"/>
    </source>
</evidence>
<evidence type="ECO:0000313" key="3">
    <source>
        <dbReference type="Proteomes" id="UP000268093"/>
    </source>
</evidence>
<gene>
    <name evidence="2" type="ORF">BC936DRAFT_139859</name>
</gene>
<keyword evidence="3" id="KW-1185">Reference proteome</keyword>
<dbReference type="AlphaFoldDB" id="A0A433DHB4"/>
<dbReference type="GO" id="GO:0019005">
    <property type="term" value="C:SCF ubiquitin ligase complex"/>
    <property type="evidence" value="ECO:0007669"/>
    <property type="project" value="TreeGrafter"/>
</dbReference>
<dbReference type="PANTHER" id="PTHR13318">
    <property type="entry name" value="PARTNER OF PAIRED, ISOFORM B-RELATED"/>
    <property type="match status" value="1"/>
</dbReference>
<dbReference type="InterPro" id="IPR032675">
    <property type="entry name" value="LRR_dom_sf"/>
</dbReference>
<dbReference type="Gene3D" id="3.80.10.10">
    <property type="entry name" value="Ribonuclease Inhibitor"/>
    <property type="match status" value="1"/>
</dbReference>
<protein>
    <recommendedName>
        <fullName evidence="4">F-box domain-containing protein</fullName>
    </recommendedName>
</protein>
<feature type="compositionally biased region" description="Low complexity" evidence="1">
    <location>
        <begin position="167"/>
        <end position="178"/>
    </location>
</feature>
<dbReference type="OrthoDB" id="550575at2759"/>
<feature type="compositionally biased region" description="Low complexity" evidence="1">
    <location>
        <begin position="134"/>
        <end position="150"/>
    </location>
</feature>
<sequence length="464" mass="50821">MRTARTLQPDAATDPTRPATLPSAVLTAIFAHHADTPIQLRHLALVCRAWSAPALQLLWASFKITKERDFERVFTVLTRRTASRDHGSLVRKLELVHSEREPTITAHTVLLISVACPNLEEISLTFNPPPRRPPGALHGAPHALHGAPHATPDRLHLPLPLPRPQNGPSHSPGSSAAAAAAIAGFMHSAAHAATQTSAHHTPPLPLAHLAHNCPRLHTVHLTAYSPKNDDTLYELAKYLAPSSLRVLTLTSCATLQGSTIRKFAKSQPSLRRFEVMGHDTALTDTSVTTIAESCGARLEAFSVGNAAHLTDASLSLIPKHCPNLRTLCLIDNQPDHISEAVLTDIVGRCRRLEELTVSNARAVGEKFLGAVVERVMEEVGREMKGTRSGPYLKRMSLGNVRRDVPALPAMRRLIELGGGVDASDEDEEEDAEEWGEKPSFARLKKVNVIRNGSVWWQRKRKRWV</sequence>
<dbReference type="GO" id="GO:0031146">
    <property type="term" value="P:SCF-dependent proteasomal ubiquitin-dependent protein catabolic process"/>
    <property type="evidence" value="ECO:0007669"/>
    <property type="project" value="TreeGrafter"/>
</dbReference>
<evidence type="ECO:0008006" key="4">
    <source>
        <dbReference type="Google" id="ProtNLM"/>
    </source>
</evidence>
<name>A0A433DHB4_9FUNG</name>
<reference evidence="2 3" key="1">
    <citation type="journal article" date="2018" name="New Phytol.">
        <title>Phylogenomics of Endogonaceae and evolution of mycorrhizas within Mucoromycota.</title>
        <authorList>
            <person name="Chang Y."/>
            <person name="Desiro A."/>
            <person name="Na H."/>
            <person name="Sandor L."/>
            <person name="Lipzen A."/>
            <person name="Clum A."/>
            <person name="Barry K."/>
            <person name="Grigoriev I.V."/>
            <person name="Martin F.M."/>
            <person name="Stajich J.E."/>
            <person name="Smith M.E."/>
            <person name="Bonito G."/>
            <person name="Spatafora J.W."/>
        </authorList>
    </citation>
    <scope>NUCLEOTIDE SEQUENCE [LARGE SCALE GENOMIC DNA]</scope>
    <source>
        <strain evidence="2 3">GMNB39</strain>
    </source>
</reference>
<evidence type="ECO:0000313" key="2">
    <source>
        <dbReference type="EMBL" id="RUP50253.1"/>
    </source>
</evidence>
<dbReference type="EMBL" id="RBNI01001596">
    <property type="protein sequence ID" value="RUP50253.1"/>
    <property type="molecule type" value="Genomic_DNA"/>
</dbReference>
<comment type="caution">
    <text evidence="2">The sequence shown here is derived from an EMBL/GenBank/DDBJ whole genome shotgun (WGS) entry which is preliminary data.</text>
</comment>
<dbReference type="Proteomes" id="UP000268093">
    <property type="component" value="Unassembled WGS sequence"/>
</dbReference>
<organism evidence="2 3">
    <name type="scientific">Jimgerdemannia flammicorona</name>
    <dbReference type="NCBI Taxonomy" id="994334"/>
    <lineage>
        <taxon>Eukaryota</taxon>
        <taxon>Fungi</taxon>
        <taxon>Fungi incertae sedis</taxon>
        <taxon>Mucoromycota</taxon>
        <taxon>Mucoromycotina</taxon>
        <taxon>Endogonomycetes</taxon>
        <taxon>Endogonales</taxon>
        <taxon>Endogonaceae</taxon>
        <taxon>Jimgerdemannia</taxon>
    </lineage>
</organism>
<feature type="region of interest" description="Disordered" evidence="1">
    <location>
        <begin position="125"/>
        <end position="178"/>
    </location>
</feature>
<dbReference type="SUPFAM" id="SSF52047">
    <property type="entry name" value="RNI-like"/>
    <property type="match status" value="1"/>
</dbReference>
<accession>A0A433DHB4</accession>